<name>A0AAV9ZQJ3_9AGAR</name>
<protein>
    <submittedName>
        <fullName evidence="2">Uncharacterized protein</fullName>
    </submittedName>
</protein>
<gene>
    <name evidence="2" type="ORF">R3P38DRAFT_3228976</name>
</gene>
<sequence>MAPRRKKKPTPSHEIRRSLRPTRRPRRADEDLSDAIPPLEVVANPSIEGNFFSSYRPLDSLLKNVKGIPDLGGEFEAAPDGPNQIAPSSAPVLLDSREAYIAQIDSQDPAAELIRGLLSLLPVSTSVAPVLPDQPAPPPGAQMTNADEEVVVEVITVDDNSDVAPGNIHNIAQLKLHSRMHTEEHSTNVSSISLA</sequence>
<keyword evidence="3" id="KW-1185">Reference proteome</keyword>
<dbReference type="Proteomes" id="UP001362999">
    <property type="component" value="Unassembled WGS sequence"/>
</dbReference>
<feature type="compositionally biased region" description="Basic residues" evidence="1">
    <location>
        <begin position="1"/>
        <end position="10"/>
    </location>
</feature>
<evidence type="ECO:0000256" key="1">
    <source>
        <dbReference type="SAM" id="MobiDB-lite"/>
    </source>
</evidence>
<reference evidence="2 3" key="1">
    <citation type="journal article" date="2024" name="J Genomics">
        <title>Draft genome sequencing and assembly of Favolaschia claudopus CIRM-BRFM 2984 isolated from oak limbs.</title>
        <authorList>
            <person name="Navarro D."/>
            <person name="Drula E."/>
            <person name="Chaduli D."/>
            <person name="Cazenave R."/>
            <person name="Ahrendt S."/>
            <person name="Wang J."/>
            <person name="Lipzen A."/>
            <person name="Daum C."/>
            <person name="Barry K."/>
            <person name="Grigoriev I.V."/>
            <person name="Favel A."/>
            <person name="Rosso M.N."/>
            <person name="Martin F."/>
        </authorList>
    </citation>
    <scope>NUCLEOTIDE SEQUENCE [LARGE SCALE GENOMIC DNA]</scope>
    <source>
        <strain evidence="2 3">CIRM-BRFM 2984</strain>
    </source>
</reference>
<dbReference type="AlphaFoldDB" id="A0AAV9ZQJ3"/>
<evidence type="ECO:0000313" key="2">
    <source>
        <dbReference type="EMBL" id="KAK6988393.1"/>
    </source>
</evidence>
<proteinExistence type="predicted"/>
<comment type="caution">
    <text evidence="2">The sequence shown here is derived from an EMBL/GenBank/DDBJ whole genome shotgun (WGS) entry which is preliminary data.</text>
</comment>
<evidence type="ECO:0000313" key="3">
    <source>
        <dbReference type="Proteomes" id="UP001362999"/>
    </source>
</evidence>
<organism evidence="2 3">
    <name type="scientific">Favolaschia claudopus</name>
    <dbReference type="NCBI Taxonomy" id="2862362"/>
    <lineage>
        <taxon>Eukaryota</taxon>
        <taxon>Fungi</taxon>
        <taxon>Dikarya</taxon>
        <taxon>Basidiomycota</taxon>
        <taxon>Agaricomycotina</taxon>
        <taxon>Agaricomycetes</taxon>
        <taxon>Agaricomycetidae</taxon>
        <taxon>Agaricales</taxon>
        <taxon>Marasmiineae</taxon>
        <taxon>Mycenaceae</taxon>
        <taxon>Favolaschia</taxon>
    </lineage>
</organism>
<feature type="region of interest" description="Disordered" evidence="1">
    <location>
        <begin position="1"/>
        <end position="37"/>
    </location>
</feature>
<accession>A0AAV9ZQJ3</accession>
<dbReference type="EMBL" id="JAWWNJ010000123">
    <property type="protein sequence ID" value="KAK6988393.1"/>
    <property type="molecule type" value="Genomic_DNA"/>
</dbReference>